<dbReference type="AlphaFoldDB" id="A0A090VED2"/>
<dbReference type="OrthoDB" id="1436580at2"/>
<comment type="caution">
    <text evidence="1">The sequence shown here is derived from an EMBL/GenBank/DDBJ whole genome shotgun (WGS) entry which is preliminary data.</text>
</comment>
<dbReference type="EMBL" id="BBNQ01000003">
    <property type="protein sequence ID" value="GAL61734.1"/>
    <property type="molecule type" value="Genomic_DNA"/>
</dbReference>
<accession>A0A090VED2</accession>
<organism evidence="1 2">
    <name type="scientific">Algibacter lectus</name>
    <dbReference type="NCBI Taxonomy" id="221126"/>
    <lineage>
        <taxon>Bacteria</taxon>
        <taxon>Pseudomonadati</taxon>
        <taxon>Bacteroidota</taxon>
        <taxon>Flavobacteriia</taxon>
        <taxon>Flavobacteriales</taxon>
        <taxon>Flavobacteriaceae</taxon>
        <taxon>Algibacter</taxon>
    </lineage>
</organism>
<dbReference type="RefSeq" id="WP_042503606.1">
    <property type="nucleotide sequence ID" value="NZ_BBNQ01000003.1"/>
</dbReference>
<evidence type="ECO:0000313" key="2">
    <source>
        <dbReference type="Proteomes" id="UP000029644"/>
    </source>
</evidence>
<name>A0A090VED2_9FLAO</name>
<reference evidence="1 2" key="1">
    <citation type="journal article" date="2014" name="Genome Announc.">
        <title>Draft Genome Sequences of Marine Flavobacterium Algibacter lectus Strains SS8 and NR4.</title>
        <authorList>
            <person name="Takatani N."/>
            <person name="Nakanishi M."/>
            <person name="Meirelles P."/>
            <person name="Mino S."/>
            <person name="Suda W."/>
            <person name="Oshima K."/>
            <person name="Hattori M."/>
            <person name="Ohkuma M."/>
            <person name="Hosokawa M."/>
            <person name="Miyashita K."/>
            <person name="Thompson F.L."/>
            <person name="Niwa A."/>
            <person name="Sawabe T."/>
            <person name="Sawabe T."/>
        </authorList>
    </citation>
    <scope>NUCLEOTIDE SEQUENCE [LARGE SCALE GENOMIC DNA]</scope>
    <source>
        <strain evidence="1 2">JCM 19300</strain>
    </source>
</reference>
<gene>
    <name evidence="1" type="ORF">JCM19300_1557</name>
</gene>
<evidence type="ECO:0000313" key="1">
    <source>
        <dbReference type="EMBL" id="GAL61734.1"/>
    </source>
</evidence>
<sequence>MFEFKFLADQTIEFTDPGYLTSSYYEVNGDALIIETIYTLPSGSKRKFTGNYLYSEIDGNFTGTNSFISYDEDENDTNWTCEGTASVFR</sequence>
<proteinExistence type="predicted"/>
<protein>
    <submittedName>
        <fullName evidence="1">Uncharacterized protein</fullName>
    </submittedName>
</protein>
<dbReference type="Proteomes" id="UP000029644">
    <property type="component" value="Unassembled WGS sequence"/>
</dbReference>